<feature type="transmembrane region" description="Helical" evidence="1">
    <location>
        <begin position="6"/>
        <end position="24"/>
    </location>
</feature>
<dbReference type="EMBL" id="JABMCB010000192">
    <property type="protein sequence ID" value="NUU77623.1"/>
    <property type="molecule type" value="Genomic_DNA"/>
</dbReference>
<reference evidence="2 3" key="1">
    <citation type="submission" date="2020-05" db="EMBL/GenBank/DDBJ databases">
        <title>Genome Sequencing of Type Strains.</title>
        <authorList>
            <person name="Lemaire J.F."/>
            <person name="Inderbitzin P."/>
            <person name="Gregorio O.A."/>
            <person name="Collins S.B."/>
            <person name="Wespe N."/>
            <person name="Knight-Connoni V."/>
        </authorList>
    </citation>
    <scope>NUCLEOTIDE SEQUENCE [LARGE SCALE GENOMIC DNA]</scope>
    <source>
        <strain evidence="2 3">LMG 21957</strain>
    </source>
</reference>
<keyword evidence="1" id="KW-1133">Transmembrane helix</keyword>
<name>A0A7Y6BZ57_9BACL</name>
<gene>
    <name evidence="2" type="ORF">HP552_20635</name>
</gene>
<organism evidence="2 3">
    <name type="scientific">Paenibacillus xylanilyticus</name>
    <dbReference type="NCBI Taxonomy" id="248903"/>
    <lineage>
        <taxon>Bacteria</taxon>
        <taxon>Bacillati</taxon>
        <taxon>Bacillota</taxon>
        <taxon>Bacilli</taxon>
        <taxon>Bacillales</taxon>
        <taxon>Paenibacillaceae</taxon>
        <taxon>Paenibacillus</taxon>
    </lineage>
</organism>
<evidence type="ECO:0000256" key="1">
    <source>
        <dbReference type="SAM" id="Phobius"/>
    </source>
</evidence>
<sequence length="160" mass="18751">MKTKNIMIVISILFNVVLFTYIYWRESHLKEMYSNLSFGLQGDLVQLESTIEYQNNNKWNDENVVLEKIEDVREGIHQLMVTGINVGMITKSQENDLWTLYRYFANFPTYTGFPNTKLENNDINKLIRLRDDLRSAGWGTNLGYSSDWASFSMKIEDLTN</sequence>
<protein>
    <submittedName>
        <fullName evidence="2">Uncharacterized protein</fullName>
    </submittedName>
</protein>
<dbReference type="RefSeq" id="WP_175397272.1">
    <property type="nucleotide sequence ID" value="NZ_JABMCB010000192.1"/>
</dbReference>
<accession>A0A7Y6BZ57</accession>
<evidence type="ECO:0000313" key="2">
    <source>
        <dbReference type="EMBL" id="NUU77623.1"/>
    </source>
</evidence>
<dbReference type="Proteomes" id="UP000526125">
    <property type="component" value="Unassembled WGS sequence"/>
</dbReference>
<keyword evidence="1" id="KW-0812">Transmembrane</keyword>
<evidence type="ECO:0000313" key="3">
    <source>
        <dbReference type="Proteomes" id="UP000526125"/>
    </source>
</evidence>
<dbReference type="AlphaFoldDB" id="A0A7Y6BZ57"/>
<proteinExistence type="predicted"/>
<keyword evidence="3" id="KW-1185">Reference proteome</keyword>
<comment type="caution">
    <text evidence="2">The sequence shown here is derived from an EMBL/GenBank/DDBJ whole genome shotgun (WGS) entry which is preliminary data.</text>
</comment>
<keyword evidence="1" id="KW-0472">Membrane</keyword>